<evidence type="ECO:0000313" key="9">
    <source>
        <dbReference type="EMBL" id="KAH7425104.1"/>
    </source>
</evidence>
<gene>
    <name evidence="9" type="ORF">KP509_11G040100</name>
</gene>
<dbReference type="PANTHER" id="PTHR31421">
    <property type="entry name" value="PROTEIN BASIC PENTACYSTEINE3"/>
    <property type="match status" value="1"/>
</dbReference>
<evidence type="ECO:0000256" key="1">
    <source>
        <dbReference type="ARBA" id="ARBA00004123"/>
    </source>
</evidence>
<dbReference type="SMART" id="SM01226">
    <property type="entry name" value="GAGA_bind"/>
    <property type="match status" value="1"/>
</dbReference>
<feature type="compositionally biased region" description="Basic residues" evidence="8">
    <location>
        <begin position="161"/>
        <end position="179"/>
    </location>
</feature>
<evidence type="ECO:0000256" key="8">
    <source>
        <dbReference type="SAM" id="MobiDB-lite"/>
    </source>
</evidence>
<keyword evidence="4 7" id="KW-0238">DNA-binding</keyword>
<comment type="caution">
    <text evidence="9">The sequence shown here is derived from an EMBL/GenBank/DDBJ whole genome shotgun (WGS) entry which is preliminary data.</text>
</comment>
<accession>A0A8T2TUP7</accession>
<dbReference type="OMA" id="DESTMPI"/>
<keyword evidence="6 7" id="KW-0539">Nucleus</keyword>
<dbReference type="OrthoDB" id="1936470at2759"/>
<dbReference type="GO" id="GO:0009723">
    <property type="term" value="P:response to ethylene"/>
    <property type="evidence" value="ECO:0007669"/>
    <property type="project" value="TreeGrafter"/>
</dbReference>
<evidence type="ECO:0000256" key="5">
    <source>
        <dbReference type="ARBA" id="ARBA00023163"/>
    </source>
</evidence>
<organism evidence="9 10">
    <name type="scientific">Ceratopteris richardii</name>
    <name type="common">Triangle waterfern</name>
    <dbReference type="NCBI Taxonomy" id="49495"/>
    <lineage>
        <taxon>Eukaryota</taxon>
        <taxon>Viridiplantae</taxon>
        <taxon>Streptophyta</taxon>
        <taxon>Embryophyta</taxon>
        <taxon>Tracheophyta</taxon>
        <taxon>Polypodiopsida</taxon>
        <taxon>Polypodiidae</taxon>
        <taxon>Polypodiales</taxon>
        <taxon>Pteridineae</taxon>
        <taxon>Pteridaceae</taxon>
        <taxon>Parkerioideae</taxon>
        <taxon>Ceratopteris</taxon>
    </lineage>
</organism>
<proteinExistence type="inferred from homology"/>
<comment type="subcellular location">
    <subcellularLocation>
        <location evidence="1 7">Nucleus</location>
    </subcellularLocation>
</comment>
<keyword evidence="3 7" id="KW-0805">Transcription regulation</keyword>
<evidence type="ECO:0000256" key="6">
    <source>
        <dbReference type="ARBA" id="ARBA00023242"/>
    </source>
</evidence>
<dbReference type="GO" id="GO:0003700">
    <property type="term" value="F:DNA-binding transcription factor activity"/>
    <property type="evidence" value="ECO:0007669"/>
    <property type="project" value="UniProtKB-UniRule"/>
</dbReference>
<evidence type="ECO:0000256" key="2">
    <source>
        <dbReference type="ARBA" id="ARBA00007911"/>
    </source>
</evidence>
<sequence length="339" mass="38838">MDDDGRTATRFIMPSDQAQHMALKEYARVKLMQVMAERDAAIVERDNVLAERKAAFNERDSAFHQRDMAFAERDAAISERNNAMAALENAREHRILGWNHFKMQPDVKGKDPSQLQISLLHGPFNAEDPHTFNYGHSMLDFANNDADRIQISEQPQQSRSSKSRKRDNANKAKRVRKIRTITGNDVSNPERKKKRSDTSSESQDRRMPLILPVVPYLGQESEQPSQNDERRQLLQDQKELNFTVTTPIPYCSCTGTAQPCYRWGNGGWQSACCTNTLSIYPLPMNPLKRGYRFPGRKMSAGAFQKLVKRLVEEGVDLSQPVDLKHYWAKHGTNRYITIK</sequence>
<keyword evidence="5 7" id="KW-0804">Transcription</keyword>
<comment type="similarity">
    <text evidence="2 7">Belongs to the BBR/BPC family.</text>
</comment>
<feature type="region of interest" description="Disordered" evidence="8">
    <location>
        <begin position="152"/>
        <end position="209"/>
    </location>
</feature>
<dbReference type="InterPro" id="IPR010409">
    <property type="entry name" value="GAGA-bd_tscrpt_act"/>
</dbReference>
<dbReference type="Proteomes" id="UP000825935">
    <property type="component" value="Chromosome 11"/>
</dbReference>
<evidence type="ECO:0000313" key="10">
    <source>
        <dbReference type="Proteomes" id="UP000825935"/>
    </source>
</evidence>
<dbReference type="EMBL" id="CM035416">
    <property type="protein sequence ID" value="KAH7425104.1"/>
    <property type="molecule type" value="Genomic_DNA"/>
</dbReference>
<dbReference type="GO" id="GO:0043565">
    <property type="term" value="F:sequence-specific DNA binding"/>
    <property type="evidence" value="ECO:0007669"/>
    <property type="project" value="TreeGrafter"/>
</dbReference>
<reference evidence="9" key="1">
    <citation type="submission" date="2021-08" db="EMBL/GenBank/DDBJ databases">
        <title>WGS assembly of Ceratopteris richardii.</title>
        <authorList>
            <person name="Marchant D.B."/>
            <person name="Chen G."/>
            <person name="Jenkins J."/>
            <person name="Shu S."/>
            <person name="Leebens-Mack J."/>
            <person name="Grimwood J."/>
            <person name="Schmutz J."/>
            <person name="Soltis P."/>
            <person name="Soltis D."/>
            <person name="Chen Z.-H."/>
        </authorList>
    </citation>
    <scope>NUCLEOTIDE SEQUENCE</scope>
    <source>
        <strain evidence="9">Whitten #5841</strain>
        <tissue evidence="9">Leaf</tissue>
    </source>
</reference>
<evidence type="ECO:0000256" key="3">
    <source>
        <dbReference type="ARBA" id="ARBA00023015"/>
    </source>
</evidence>
<dbReference type="PANTHER" id="PTHR31421:SF22">
    <property type="entry name" value="PROTEIN BASIC PENTACYSTEINE3"/>
    <property type="match status" value="1"/>
</dbReference>
<keyword evidence="10" id="KW-1185">Reference proteome</keyword>
<protein>
    <recommendedName>
        <fullName evidence="7">GAGA-binding transcriptional activator</fullName>
    </recommendedName>
</protein>
<dbReference type="AlphaFoldDB" id="A0A8T2TUP7"/>
<feature type="compositionally biased region" description="Basic and acidic residues" evidence="8">
    <location>
        <begin position="196"/>
        <end position="207"/>
    </location>
</feature>
<comment type="function">
    <text evidence="7">Transcriptional regulator that specifically binds to GA-rich elements (GAGA-repeats) present in regulatory sequences of genes involved in developmental processes.</text>
</comment>
<dbReference type="Pfam" id="PF06217">
    <property type="entry name" value="GAGA_bind"/>
    <property type="match status" value="1"/>
</dbReference>
<name>A0A8T2TUP7_CERRI</name>
<dbReference type="GO" id="GO:0005634">
    <property type="term" value="C:nucleus"/>
    <property type="evidence" value="ECO:0007669"/>
    <property type="project" value="UniProtKB-SubCell"/>
</dbReference>
<evidence type="ECO:0000256" key="4">
    <source>
        <dbReference type="ARBA" id="ARBA00023125"/>
    </source>
</evidence>
<evidence type="ECO:0000256" key="7">
    <source>
        <dbReference type="RuleBase" id="RU367160"/>
    </source>
</evidence>